<dbReference type="InterPro" id="IPR001478">
    <property type="entry name" value="PDZ"/>
</dbReference>
<keyword evidence="2 5" id="KW-0645">Protease</keyword>
<dbReference type="PANTHER" id="PTHR32060">
    <property type="entry name" value="TAIL-SPECIFIC PROTEASE"/>
    <property type="match status" value="1"/>
</dbReference>
<dbReference type="InterPro" id="IPR041489">
    <property type="entry name" value="PDZ_6"/>
</dbReference>
<dbReference type="InterPro" id="IPR029045">
    <property type="entry name" value="ClpP/crotonase-like_dom_sf"/>
</dbReference>
<keyword evidence="4 5" id="KW-0720">Serine protease</keyword>
<dbReference type="Gene3D" id="3.90.226.10">
    <property type="entry name" value="2-enoyl-CoA Hydratase, Chain A, domain 1"/>
    <property type="match status" value="1"/>
</dbReference>
<dbReference type="InterPro" id="IPR036034">
    <property type="entry name" value="PDZ_sf"/>
</dbReference>
<evidence type="ECO:0000256" key="1">
    <source>
        <dbReference type="ARBA" id="ARBA00009179"/>
    </source>
</evidence>
<dbReference type="NCBIfam" id="TIGR00225">
    <property type="entry name" value="prc"/>
    <property type="match status" value="1"/>
</dbReference>
<evidence type="ECO:0000313" key="8">
    <source>
        <dbReference type="Proteomes" id="UP000190852"/>
    </source>
</evidence>
<evidence type="ECO:0000259" key="6">
    <source>
        <dbReference type="PROSITE" id="PS50106"/>
    </source>
</evidence>
<dbReference type="PANTHER" id="PTHR32060:SF30">
    <property type="entry name" value="CARBOXY-TERMINAL PROCESSING PROTEASE CTPA"/>
    <property type="match status" value="1"/>
</dbReference>
<dbReference type="InterPro" id="IPR004447">
    <property type="entry name" value="Peptidase_S41A"/>
</dbReference>
<dbReference type="CDD" id="cd06782">
    <property type="entry name" value="cpPDZ_CPP-like"/>
    <property type="match status" value="1"/>
</dbReference>
<evidence type="ECO:0000256" key="4">
    <source>
        <dbReference type="ARBA" id="ARBA00022825"/>
    </source>
</evidence>
<dbReference type="SMART" id="SM00245">
    <property type="entry name" value="TSPc"/>
    <property type="match status" value="1"/>
</dbReference>
<dbReference type="GO" id="GO:0004175">
    <property type="term" value="F:endopeptidase activity"/>
    <property type="evidence" value="ECO:0007669"/>
    <property type="project" value="TreeGrafter"/>
</dbReference>
<dbReference type="FunFam" id="2.30.42.10:FF:000063">
    <property type="entry name" value="Peptidase, S41 family"/>
    <property type="match status" value="1"/>
</dbReference>
<evidence type="ECO:0000256" key="3">
    <source>
        <dbReference type="ARBA" id="ARBA00022801"/>
    </source>
</evidence>
<evidence type="ECO:0000313" key="7">
    <source>
        <dbReference type="EMBL" id="SKB40242.1"/>
    </source>
</evidence>
<sequence length="564" mass="63022">MDKLIQRSKILIRIFLLFLILLPVEGKSQADNRFEVSKNLDVFNALVKEVDMFYVDSVDVEKTVRTGIDAMLSTLDPYTEYIPEQEMGDLKFITTGEYGGIGSFIRERDGGVYIIEPFEGMPAALAGLKAGDKLLVIDGTDLTGMTSDKVSELLKGKPNTKMTLKIQRPNEKKPRTLELIRKQVLVDQVTYYGVRNDSIGYIYLKGFTDKSAQEVKAAFEDLKKNHHIKSLVFDLRNNGGGLLDGAVQIVGMFVPKGEVVLSTKGKIKQWDRTYRTATEPLDTVMPIAVLINGGSASAAEIVSGALQDMDRAVLVGQRSFGKGLVQSTRELPYNGNLKVTMSKYYIPSGRCIQAIDYSHKNPDGSAARIPDSLTTVFNTSKGRLVRDGGGVRPDFEVEEPKVPTIMYYLVSDMVAFDFATEWAQRHPSIGTIESFRLSDADYEEFKKFAKEKNFTYDRQSEKLLKNLKEVAGFEGYLDESSDEFKALEAKLTPNLDRDLDRFKDQITELLSAEIVKRYYYQKGELIQSLKKDKVLDKALEVLGNPSLYQTTLSVPTAALSAIGK</sequence>
<dbReference type="Gene3D" id="3.30.750.44">
    <property type="match status" value="1"/>
</dbReference>
<dbReference type="GO" id="GO:0006508">
    <property type="term" value="P:proteolysis"/>
    <property type="evidence" value="ECO:0007669"/>
    <property type="project" value="UniProtKB-KW"/>
</dbReference>
<gene>
    <name evidence="7" type="ORF">SAMN05660349_00929</name>
</gene>
<dbReference type="Pfam" id="PF17820">
    <property type="entry name" value="PDZ_6"/>
    <property type="match status" value="1"/>
</dbReference>
<name>A0A1T5AZ34_9BACT</name>
<dbReference type="EMBL" id="FUYQ01000005">
    <property type="protein sequence ID" value="SKB40242.1"/>
    <property type="molecule type" value="Genomic_DNA"/>
</dbReference>
<comment type="similarity">
    <text evidence="1 5">Belongs to the peptidase S41A family.</text>
</comment>
<dbReference type="SUPFAM" id="SSF50156">
    <property type="entry name" value="PDZ domain-like"/>
    <property type="match status" value="1"/>
</dbReference>
<accession>A0A1T5AZ34</accession>
<dbReference type="PROSITE" id="PS50106">
    <property type="entry name" value="PDZ"/>
    <property type="match status" value="1"/>
</dbReference>
<reference evidence="8" key="1">
    <citation type="submission" date="2017-02" db="EMBL/GenBank/DDBJ databases">
        <authorList>
            <person name="Varghese N."/>
            <person name="Submissions S."/>
        </authorList>
    </citation>
    <scope>NUCLEOTIDE SEQUENCE [LARGE SCALE GENOMIC DNA]</scope>
    <source>
        <strain evidence="8">DSM 24967</strain>
    </source>
</reference>
<evidence type="ECO:0000256" key="5">
    <source>
        <dbReference type="RuleBase" id="RU004404"/>
    </source>
</evidence>
<dbReference type="SUPFAM" id="SSF52096">
    <property type="entry name" value="ClpP/crotonase"/>
    <property type="match status" value="1"/>
</dbReference>
<dbReference type="InterPro" id="IPR005151">
    <property type="entry name" value="Tail-specific_protease"/>
</dbReference>
<dbReference type="GO" id="GO:0007165">
    <property type="term" value="P:signal transduction"/>
    <property type="evidence" value="ECO:0007669"/>
    <property type="project" value="TreeGrafter"/>
</dbReference>
<feature type="domain" description="PDZ" evidence="6">
    <location>
        <begin position="90"/>
        <end position="155"/>
    </location>
</feature>
<proteinExistence type="inferred from homology"/>
<organism evidence="7 8">
    <name type="scientific">Parabacteroides chartae</name>
    <dbReference type="NCBI Taxonomy" id="1037355"/>
    <lineage>
        <taxon>Bacteria</taxon>
        <taxon>Pseudomonadati</taxon>
        <taxon>Bacteroidota</taxon>
        <taxon>Bacteroidia</taxon>
        <taxon>Bacteroidales</taxon>
        <taxon>Tannerellaceae</taxon>
        <taxon>Parabacteroides</taxon>
    </lineage>
</organism>
<dbReference type="Proteomes" id="UP000190852">
    <property type="component" value="Unassembled WGS sequence"/>
</dbReference>
<protein>
    <submittedName>
        <fullName evidence="7">Carboxyl-terminal processing protease</fullName>
    </submittedName>
</protein>
<keyword evidence="8" id="KW-1185">Reference proteome</keyword>
<dbReference type="RefSeq" id="WP_079682612.1">
    <property type="nucleotide sequence ID" value="NZ_FUYQ01000005.1"/>
</dbReference>
<dbReference type="AlphaFoldDB" id="A0A1T5AZ34"/>
<dbReference type="CDD" id="cd07560">
    <property type="entry name" value="Peptidase_S41_CPP"/>
    <property type="match status" value="1"/>
</dbReference>
<dbReference type="GO" id="GO:0008236">
    <property type="term" value="F:serine-type peptidase activity"/>
    <property type="evidence" value="ECO:0007669"/>
    <property type="project" value="UniProtKB-KW"/>
</dbReference>
<keyword evidence="3 5" id="KW-0378">Hydrolase</keyword>
<dbReference type="Gene3D" id="2.30.42.10">
    <property type="match status" value="1"/>
</dbReference>
<dbReference type="Pfam" id="PF03572">
    <property type="entry name" value="Peptidase_S41"/>
    <property type="match status" value="1"/>
</dbReference>
<evidence type="ECO:0000256" key="2">
    <source>
        <dbReference type="ARBA" id="ARBA00022670"/>
    </source>
</evidence>
<dbReference type="SMART" id="SM00228">
    <property type="entry name" value="PDZ"/>
    <property type="match status" value="1"/>
</dbReference>
<dbReference type="GO" id="GO:0030288">
    <property type="term" value="C:outer membrane-bounded periplasmic space"/>
    <property type="evidence" value="ECO:0007669"/>
    <property type="project" value="TreeGrafter"/>
</dbReference>